<dbReference type="RefSeq" id="WP_200387612.1">
    <property type="nucleotide sequence ID" value="NZ_NRSD01000007.1"/>
</dbReference>
<comment type="caution">
    <text evidence="2">The sequence shown here is derived from an EMBL/GenBank/DDBJ whole genome shotgun (WGS) entry which is preliminary data.</text>
</comment>
<evidence type="ECO:0000256" key="1">
    <source>
        <dbReference type="SAM" id="Coils"/>
    </source>
</evidence>
<accession>A0A9X0WHG8</accession>
<dbReference type="InterPro" id="IPR027417">
    <property type="entry name" value="P-loop_NTPase"/>
</dbReference>
<evidence type="ECO:0000313" key="3">
    <source>
        <dbReference type="Proteomes" id="UP001138802"/>
    </source>
</evidence>
<sequence>MSTLERDIRIRAVYTRSINLTRDADAADLIRSYVPTSRALEALERLADGLGDGSQQRAFAIIGPYGTGKSTFALFAAALLCAADDPRHQAALEVLKPSTPALAERFRQNVRSGRGVLRVALNGVPDSLVRQFMLALAIAVEQAELPAGLVDEILAAAQPGTPMDQVLCLVQRAQRAWKHAGGTGVLIEIDELGQFLEYESYHLQHRELHLLQLIAEHAQQAETERGLVPVHLLVLLHQAFEHYSQRLGKQLRDEWHKVQGRFESLAFLEPAEQSLRVVAAAFERDGPLPASLMTQLDQLTAALAAAGALPVGLEEAPARALFERCYPLHPITLLILPTLCQKVAQNERTLFSYLGSAEPFGLHERLARLRMGEWIGPWELYDYFILNQSGSVSDPLTYHRWFEVITALERFDSAPDDPAVDLLKTIGLLNLIGAQRGLKASEPLLSLLFGDQLDALRARLEAVSTIHFRSYSKELRVWQGSDFDLSAALREATAEQAQRALVEILETLAPLKPLVARRVTIESGTLRAFHPRFTAAVRWPPKAAGATLTSAGVALQEPQPLQLWIYLAEAEEQPTLEGAPPRSVIAVCHFTERLREAVAEWMALQELPHRHAALHHDPVAQREHRAWLTNAELETTALIRGLLEEPQALRWYWTSLERSPRERPVRDRRDLQEKLSAWVEHIGYPNAPHLRNELINRDQPSPSANLGRKRLLVAMLEAPTQPGLGINKTPAEKSLYLSLLQQSGLHRPREGTALYAIQPPPAADPCRLRPLWDAITESLGGAGDRQVTLPELYARLRRPPFGAKLGPLPVLIVAYLQAHRREVALYQEGAFCEALTVEQAELLCRRPELFALERFDLGGVRGALFERYITDIVGRIGAQATLLDVVRPLVRFISGLPEYAQQTKALSAPACAVRDAFHSARSPGTLLFDALPRACSTPIDDFTAADEAQVETFVQRLRTALQELKSAYPNLLIHWQGELARTLLGAPLADLAALRLAVRERYRGLDRLTPDRMGLGALIRRLCDTAHASDEAWLESVATLLGKMPPAKWREETRRLAELRLRDLAEQMRDLERLRLGAVEQGDGALPSRDGEPVLMKTVDGQRGEISRVIHLSTAQRAAANERAERIAATLTEVPEVDRLAVLALLWERFAQTDATGESNLD</sequence>
<protein>
    <recommendedName>
        <fullName evidence="4">ATP-binding protein</fullName>
    </recommendedName>
</protein>
<dbReference type="AlphaFoldDB" id="A0A9X0WHG8"/>
<evidence type="ECO:0008006" key="4">
    <source>
        <dbReference type="Google" id="ProtNLM"/>
    </source>
</evidence>
<dbReference type="Proteomes" id="UP001138802">
    <property type="component" value="Unassembled WGS sequence"/>
</dbReference>
<keyword evidence="3" id="KW-1185">Reference proteome</keyword>
<feature type="coiled-coil region" evidence="1">
    <location>
        <begin position="1054"/>
        <end position="1081"/>
    </location>
</feature>
<dbReference type="SUPFAM" id="SSF52540">
    <property type="entry name" value="P-loop containing nucleoside triphosphate hydrolases"/>
    <property type="match status" value="1"/>
</dbReference>
<proteinExistence type="predicted"/>
<keyword evidence="1" id="KW-0175">Coiled coil</keyword>
<evidence type="ECO:0000313" key="2">
    <source>
        <dbReference type="EMBL" id="MBK1644806.1"/>
    </source>
</evidence>
<organism evidence="2 3">
    <name type="scientific">Thiocapsa imhoffii</name>
    <dbReference type="NCBI Taxonomy" id="382777"/>
    <lineage>
        <taxon>Bacteria</taxon>
        <taxon>Pseudomonadati</taxon>
        <taxon>Pseudomonadota</taxon>
        <taxon>Gammaproteobacteria</taxon>
        <taxon>Chromatiales</taxon>
        <taxon>Chromatiaceae</taxon>
        <taxon>Thiocapsa</taxon>
    </lineage>
</organism>
<gene>
    <name evidence="2" type="ORF">CKO25_09120</name>
</gene>
<name>A0A9X0WHG8_9GAMM</name>
<dbReference type="EMBL" id="NRSD01000007">
    <property type="protein sequence ID" value="MBK1644806.1"/>
    <property type="molecule type" value="Genomic_DNA"/>
</dbReference>
<reference evidence="2 3" key="1">
    <citation type="journal article" date="2020" name="Microorganisms">
        <title>Osmotic Adaptation and Compatible Solute Biosynthesis of Phototrophic Bacteria as Revealed from Genome Analyses.</title>
        <authorList>
            <person name="Imhoff J.F."/>
            <person name="Rahn T."/>
            <person name="Kunzel S."/>
            <person name="Keller A."/>
            <person name="Neulinger S.C."/>
        </authorList>
    </citation>
    <scope>NUCLEOTIDE SEQUENCE [LARGE SCALE GENOMIC DNA]</scope>
    <source>
        <strain evidence="2 3">DSM 21303</strain>
    </source>
</reference>